<dbReference type="GO" id="GO:0030497">
    <property type="term" value="P:fatty acid elongation"/>
    <property type="evidence" value="ECO:0007669"/>
    <property type="project" value="TreeGrafter"/>
</dbReference>
<name>A0A193LH54_9GAMM</name>
<protein>
    <submittedName>
        <fullName evidence="4">2-deoxy-D-gluconate 3-dehydrogenase</fullName>
    </submittedName>
</protein>
<dbReference type="InterPro" id="IPR002347">
    <property type="entry name" value="SDR_fam"/>
</dbReference>
<evidence type="ECO:0000313" key="4">
    <source>
        <dbReference type="EMBL" id="ANO51788.1"/>
    </source>
</evidence>
<dbReference type="Proteomes" id="UP000092695">
    <property type="component" value="Chromosome"/>
</dbReference>
<dbReference type="PRINTS" id="PR00080">
    <property type="entry name" value="SDRFAMILY"/>
</dbReference>
<gene>
    <name evidence="4" type="ORF">BA177_11770</name>
</gene>
<proteinExistence type="inferred from homology"/>
<dbReference type="AlphaFoldDB" id="A0A193LH54"/>
<dbReference type="PANTHER" id="PTHR42760">
    <property type="entry name" value="SHORT-CHAIN DEHYDROGENASES/REDUCTASES FAMILY MEMBER"/>
    <property type="match status" value="1"/>
</dbReference>
<dbReference type="PROSITE" id="PS00061">
    <property type="entry name" value="ADH_SHORT"/>
    <property type="match status" value="1"/>
</dbReference>
<dbReference type="SMART" id="SM00822">
    <property type="entry name" value="PKS_KR"/>
    <property type="match status" value="1"/>
</dbReference>
<accession>A0A193LH54</accession>
<dbReference type="SUPFAM" id="SSF51735">
    <property type="entry name" value="NAD(P)-binding Rossmann-fold domains"/>
    <property type="match status" value="1"/>
</dbReference>
<evidence type="ECO:0000259" key="3">
    <source>
        <dbReference type="SMART" id="SM00822"/>
    </source>
</evidence>
<organism evidence="4 5">
    <name type="scientific">Woeseia oceani</name>
    <dbReference type="NCBI Taxonomy" id="1548547"/>
    <lineage>
        <taxon>Bacteria</taxon>
        <taxon>Pseudomonadati</taxon>
        <taxon>Pseudomonadota</taxon>
        <taxon>Gammaproteobacteria</taxon>
        <taxon>Woeseiales</taxon>
        <taxon>Woeseiaceae</taxon>
        <taxon>Woeseia</taxon>
    </lineage>
</organism>
<evidence type="ECO:0000313" key="5">
    <source>
        <dbReference type="Proteomes" id="UP000092695"/>
    </source>
</evidence>
<dbReference type="InterPro" id="IPR036291">
    <property type="entry name" value="NAD(P)-bd_dom_sf"/>
</dbReference>
<dbReference type="Gene3D" id="3.40.50.720">
    <property type="entry name" value="NAD(P)-binding Rossmann-like Domain"/>
    <property type="match status" value="1"/>
</dbReference>
<dbReference type="InterPro" id="IPR020904">
    <property type="entry name" value="Sc_DH/Rdtase_CS"/>
</dbReference>
<dbReference type="OrthoDB" id="5801166at2"/>
<dbReference type="InterPro" id="IPR057326">
    <property type="entry name" value="KR_dom"/>
</dbReference>
<evidence type="ECO:0000256" key="1">
    <source>
        <dbReference type="ARBA" id="ARBA00006484"/>
    </source>
</evidence>
<dbReference type="KEGG" id="woc:BA177_11770"/>
<evidence type="ECO:0000256" key="2">
    <source>
        <dbReference type="RuleBase" id="RU000363"/>
    </source>
</evidence>
<dbReference type="EMBL" id="CP016268">
    <property type="protein sequence ID" value="ANO51788.1"/>
    <property type="molecule type" value="Genomic_DNA"/>
</dbReference>
<dbReference type="GO" id="GO:0016616">
    <property type="term" value="F:oxidoreductase activity, acting on the CH-OH group of donors, NAD or NADP as acceptor"/>
    <property type="evidence" value="ECO:0007669"/>
    <property type="project" value="UniProtKB-ARBA"/>
</dbReference>
<keyword evidence="5" id="KW-1185">Reference proteome</keyword>
<dbReference type="RefSeq" id="WP_068616442.1">
    <property type="nucleotide sequence ID" value="NZ_CP016268.1"/>
</dbReference>
<dbReference type="PANTHER" id="PTHR42760:SF135">
    <property type="entry name" value="BLL7886 PROTEIN"/>
    <property type="match status" value="1"/>
</dbReference>
<feature type="domain" description="Ketoreductase" evidence="3">
    <location>
        <begin position="12"/>
        <end position="152"/>
    </location>
</feature>
<dbReference type="STRING" id="1548547.BA177_11770"/>
<dbReference type="Pfam" id="PF00106">
    <property type="entry name" value="adh_short"/>
    <property type="match status" value="1"/>
</dbReference>
<dbReference type="PRINTS" id="PR00081">
    <property type="entry name" value="GDHRDH"/>
</dbReference>
<dbReference type="FunFam" id="3.40.50.720:FF:000084">
    <property type="entry name" value="Short-chain dehydrogenase reductase"/>
    <property type="match status" value="1"/>
</dbReference>
<sequence>MSERDRFRLDGKTALITGAGSGLGRQFAMTLATAGATVVLAARRAEKLEETRSLVAKAGGEALCVSLDVTDGASVQQCFTELDDAGQSIDILVNNAGISRTGFLAELSEADWDAVVDTNLKGVFLVAQATARRMLERGRGGSIINIASILGFRVSKTLGSYVAAKSGVVNLTKTMALEWARFGIRVNAIAPGYFETEINTGFLSSPAGQTMLQQVPLRRSGVLSELDGPLLLLASEAGSYMTGSTITVDGGHLCSSL</sequence>
<comment type="similarity">
    <text evidence="1 2">Belongs to the short-chain dehydrogenases/reductases (SDR) family.</text>
</comment>
<reference evidence="4 5" key="1">
    <citation type="submission" date="2016-06" db="EMBL/GenBank/DDBJ databases">
        <title>Complete genome sequence of a deep-branching marine Gamma Proteobacterium Woeseia oceani type strain XK5.</title>
        <authorList>
            <person name="Mu D."/>
            <person name="Du Z."/>
        </authorList>
    </citation>
    <scope>NUCLEOTIDE SEQUENCE [LARGE SCALE GENOMIC DNA]</scope>
    <source>
        <strain evidence="4 5">XK5</strain>
    </source>
</reference>